<gene>
    <name evidence="4" type="ORF">PHET_06748</name>
</gene>
<reference evidence="4" key="1">
    <citation type="submission" date="2019-05" db="EMBL/GenBank/DDBJ databases">
        <title>Annotation for the trematode Paragonimus heterotremus.</title>
        <authorList>
            <person name="Choi Y.-J."/>
        </authorList>
    </citation>
    <scope>NUCLEOTIDE SEQUENCE</scope>
    <source>
        <strain evidence="4">LC</strain>
    </source>
</reference>
<dbReference type="PANTHER" id="PTHR47653:SF1">
    <property type="entry name" value="DELETED IN MALIGNANT BRAIN TUMORS 1 PROTEIN"/>
    <property type="match status" value="1"/>
</dbReference>
<keyword evidence="2" id="KW-0677">Repeat</keyword>
<dbReference type="InterPro" id="IPR011050">
    <property type="entry name" value="Pectin_lyase_fold/virulence"/>
</dbReference>
<dbReference type="EMBL" id="LUCH01003794">
    <property type="protein sequence ID" value="KAF5399715.1"/>
    <property type="molecule type" value="Genomic_DNA"/>
</dbReference>
<dbReference type="CDD" id="cd00037">
    <property type="entry name" value="CLECT"/>
    <property type="match status" value="1"/>
</dbReference>
<evidence type="ECO:0008006" key="6">
    <source>
        <dbReference type="Google" id="ProtNLM"/>
    </source>
</evidence>
<dbReference type="InterPro" id="IPR016187">
    <property type="entry name" value="CTDL_fold"/>
</dbReference>
<dbReference type="Gene3D" id="2.160.20.10">
    <property type="entry name" value="Single-stranded right-handed beta-helix, Pectin lyase-like"/>
    <property type="match status" value="1"/>
</dbReference>
<dbReference type="OrthoDB" id="536948at2759"/>
<dbReference type="InterPro" id="IPR016186">
    <property type="entry name" value="C-type_lectin-like/link_sf"/>
</dbReference>
<protein>
    <recommendedName>
        <fullName evidence="6">C-type lectin domain-containing protein</fullName>
    </recommendedName>
</protein>
<dbReference type="GO" id="GO:0016020">
    <property type="term" value="C:membrane"/>
    <property type="evidence" value="ECO:0007669"/>
    <property type="project" value="TreeGrafter"/>
</dbReference>
<evidence type="ECO:0000256" key="2">
    <source>
        <dbReference type="ARBA" id="ARBA00022737"/>
    </source>
</evidence>
<accession>A0A8J4WQB7</accession>
<dbReference type="GO" id="GO:0045217">
    <property type="term" value="P:cell-cell junction maintenance"/>
    <property type="evidence" value="ECO:0007669"/>
    <property type="project" value="TreeGrafter"/>
</dbReference>
<evidence type="ECO:0000256" key="3">
    <source>
        <dbReference type="ARBA" id="ARBA00023180"/>
    </source>
</evidence>
<dbReference type="InterPro" id="IPR053243">
    <property type="entry name" value="SJ_maturation_regulator"/>
</dbReference>
<proteinExistence type="predicted"/>
<dbReference type="Gene3D" id="3.10.100.10">
    <property type="entry name" value="Mannose-Binding Protein A, subunit A"/>
    <property type="match status" value="1"/>
</dbReference>
<keyword evidence="5" id="KW-1185">Reference proteome</keyword>
<dbReference type="SUPFAM" id="SSF51126">
    <property type="entry name" value="Pectin lyase-like"/>
    <property type="match status" value="1"/>
</dbReference>
<comment type="caution">
    <text evidence="4">The sequence shown here is derived from an EMBL/GenBank/DDBJ whole genome shotgun (WGS) entry which is preliminary data.</text>
</comment>
<dbReference type="Proteomes" id="UP000748531">
    <property type="component" value="Unassembled WGS sequence"/>
</dbReference>
<organism evidence="4 5">
    <name type="scientific">Paragonimus heterotremus</name>
    <dbReference type="NCBI Taxonomy" id="100268"/>
    <lineage>
        <taxon>Eukaryota</taxon>
        <taxon>Metazoa</taxon>
        <taxon>Spiralia</taxon>
        <taxon>Lophotrochozoa</taxon>
        <taxon>Platyhelminthes</taxon>
        <taxon>Trematoda</taxon>
        <taxon>Digenea</taxon>
        <taxon>Plagiorchiida</taxon>
        <taxon>Troglotremata</taxon>
        <taxon>Troglotrematidae</taxon>
        <taxon>Paragonimus</taxon>
    </lineage>
</organism>
<keyword evidence="3" id="KW-0325">Glycoprotein</keyword>
<evidence type="ECO:0000313" key="4">
    <source>
        <dbReference type="EMBL" id="KAF5399715.1"/>
    </source>
</evidence>
<evidence type="ECO:0000313" key="5">
    <source>
        <dbReference type="Proteomes" id="UP000748531"/>
    </source>
</evidence>
<dbReference type="AlphaFoldDB" id="A0A8J4WQB7"/>
<name>A0A8J4WQB7_9TREM</name>
<dbReference type="SUPFAM" id="SSF56436">
    <property type="entry name" value="C-type lectin-like"/>
    <property type="match status" value="1"/>
</dbReference>
<evidence type="ECO:0000256" key="1">
    <source>
        <dbReference type="ARBA" id="ARBA00022729"/>
    </source>
</evidence>
<keyword evidence="1" id="KW-0732">Signal</keyword>
<dbReference type="InterPro" id="IPR012334">
    <property type="entry name" value="Pectin_lyas_fold"/>
</dbReference>
<sequence>MESYVCHGFETHRHQCIRRLNYDHVRCLRHQEFVFLRCAPLPSGPEFINSDLALYTWGNVRIVLNGDENDLVEVATDEKARQSVLEYVLLERAGLLHGQRVAALTTVYAYPRLSFINITKCFGDGFELINPRGFIDISNTSVRGCLGRAISMTVLNGDSTDPTTYGLSSTQILAIPKLPPQQGSLLPPPRPSPGQPVGTVASDLVRWPLEYYPFTGEKHLLGFVPMCAGEKTIEIVDRILVQYQYSWSGTHACTKIFRSIFPGRRLAWRFLAVRLYHDPFAKNSLEFYNGANFNTSYLIAEVTANILDNHSVPVGKRFTFVTSSIHDILGVHLHTSPASSQFGFIAEVITLPISPERTYPELNKQMRHRIEVCEFQANQGGGIHIQSVGENGPDLYLANLRVMENGLQLLNITGPPAVDIRVTNTFNLAITNSYFFRHSGHVIRARLYASQVTRGARMNITNNAIVRNRFGGALLVEGNYFNTLQAIRNYIAHNDCGQRDLVRIAGVLARPFAYNFIHDNRGAVLLNCSGEEQLSHGSRYEFNGFYKNEALNYTRRTTVFSDNSKNQFRDNYFKNTANSYELVVGNRSIIRTLPIQPGTNCPPADETCPHGWTLRLEFDACLCYRPDFLDARLNWWGDTVFAPSGHRKMDSVPQADGSRGSVAENRAQSFARSRIYDEDDDPYLIRVDYTMAYVDNSSVLGPGIHCPPTWEFNEFNCFYYFGIPMSYNEAHEFCLTEVGAILATSRSRIAWLTDQMSRWQHNYAWLNRYTWISRAWIYSEVPLLSQCPTTRNGWLEPYECEKRIPFFCQKGK</sequence>
<dbReference type="PANTHER" id="PTHR47653">
    <property type="entry name" value="PROTEIN BARK BEETLE"/>
    <property type="match status" value="1"/>
</dbReference>